<organism evidence="6 7">
    <name type="scientific">Halorubrum aquaticum</name>
    <dbReference type="NCBI Taxonomy" id="387340"/>
    <lineage>
        <taxon>Archaea</taxon>
        <taxon>Methanobacteriati</taxon>
        <taxon>Methanobacteriota</taxon>
        <taxon>Stenosarchaea group</taxon>
        <taxon>Halobacteria</taxon>
        <taxon>Halobacteriales</taxon>
        <taxon>Haloferacaceae</taxon>
        <taxon>Halorubrum</taxon>
    </lineage>
</organism>
<comment type="subcellular location">
    <subcellularLocation>
        <location evidence="1">Membrane</location>
    </subcellularLocation>
</comment>
<dbReference type="InterPro" id="IPR001733">
    <property type="entry name" value="Peptidase_S26B"/>
</dbReference>
<sequence>MIRRPRERFGPAAAVLVVALLLVTVVGTWPPLVAVESGSMEPSVERGDLVVVTAVDRFPWGDPVGSDATNPPTRLDGAGDVVVYTSPVDPRRPILHRVAFRVTAGEDWTDRADPDLLEGADCTDIATCPAPYDGYVTYGDANGEYDQTAGIAPIVHEELVHAKALFSIPYLGFLQLGVDAAIARFGVVPAGVGIVATVSLVSGTGAFLVGRVREGWRTRNDRKGGRRPPR</sequence>
<dbReference type="PANTHER" id="PTHR10806:SF6">
    <property type="entry name" value="SIGNAL PEPTIDASE COMPLEX CATALYTIC SUBUNIT SEC11"/>
    <property type="match status" value="1"/>
</dbReference>
<keyword evidence="4" id="KW-0472">Membrane</keyword>
<protein>
    <submittedName>
        <fullName evidence="6">Signal peptidase, endoplasmic reticulum-type</fullName>
    </submittedName>
</protein>
<dbReference type="InterPro" id="IPR036286">
    <property type="entry name" value="LexA/Signal_pep-like_sf"/>
</dbReference>
<keyword evidence="3" id="KW-1133">Transmembrane helix</keyword>
<proteinExistence type="predicted"/>
<evidence type="ECO:0000256" key="1">
    <source>
        <dbReference type="ARBA" id="ARBA00004370"/>
    </source>
</evidence>
<dbReference type="SUPFAM" id="SSF51306">
    <property type="entry name" value="LexA/Signal peptidase"/>
    <property type="match status" value="1"/>
</dbReference>
<evidence type="ECO:0000256" key="2">
    <source>
        <dbReference type="ARBA" id="ARBA00022692"/>
    </source>
</evidence>
<evidence type="ECO:0000313" key="7">
    <source>
        <dbReference type="Proteomes" id="UP000323537"/>
    </source>
</evidence>
<dbReference type="Pfam" id="PF10502">
    <property type="entry name" value="Peptidase_S26"/>
    <property type="match status" value="1"/>
</dbReference>
<dbReference type="Proteomes" id="UP000323537">
    <property type="component" value="Unassembled WGS sequence"/>
</dbReference>
<dbReference type="InterPro" id="IPR019533">
    <property type="entry name" value="Peptidase_S26"/>
</dbReference>
<dbReference type="GO" id="GO:0006465">
    <property type="term" value="P:signal peptide processing"/>
    <property type="evidence" value="ECO:0007669"/>
    <property type="project" value="InterPro"/>
</dbReference>
<evidence type="ECO:0000256" key="3">
    <source>
        <dbReference type="ARBA" id="ARBA00022989"/>
    </source>
</evidence>
<evidence type="ECO:0000259" key="5">
    <source>
        <dbReference type="Pfam" id="PF10502"/>
    </source>
</evidence>
<reference evidence="6 7" key="1">
    <citation type="submission" date="2016-10" db="EMBL/GenBank/DDBJ databases">
        <authorList>
            <person name="Varghese N."/>
            <person name="Submissions S."/>
        </authorList>
    </citation>
    <scope>NUCLEOTIDE SEQUENCE [LARGE SCALE GENOMIC DNA]</scope>
    <source>
        <strain evidence="6 7">CGMCC 1.6377</strain>
    </source>
</reference>
<evidence type="ECO:0000256" key="4">
    <source>
        <dbReference type="ARBA" id="ARBA00023136"/>
    </source>
</evidence>
<dbReference type="AlphaFoldDB" id="A0A1I2Z0R9"/>
<name>A0A1I2Z0R9_9EURY</name>
<dbReference type="EMBL" id="FOPZ01000001">
    <property type="protein sequence ID" value="SFH31482.1"/>
    <property type="molecule type" value="Genomic_DNA"/>
</dbReference>
<gene>
    <name evidence="6" type="ORF">SAMN04488066_101118</name>
</gene>
<accession>A0A1I2Z0R9</accession>
<dbReference type="CDD" id="cd06530">
    <property type="entry name" value="S26_SPase_I"/>
    <property type="match status" value="1"/>
</dbReference>
<dbReference type="RefSeq" id="WP_149782919.1">
    <property type="nucleotide sequence ID" value="NZ_BAAADP010000001.1"/>
</dbReference>
<keyword evidence="2" id="KW-0812">Transmembrane</keyword>
<evidence type="ECO:0000313" key="6">
    <source>
        <dbReference type="EMBL" id="SFH31482.1"/>
    </source>
</evidence>
<keyword evidence="7" id="KW-1185">Reference proteome</keyword>
<dbReference type="GO" id="GO:0016020">
    <property type="term" value="C:membrane"/>
    <property type="evidence" value="ECO:0007669"/>
    <property type="project" value="UniProtKB-SubCell"/>
</dbReference>
<dbReference type="GO" id="GO:0004252">
    <property type="term" value="F:serine-type endopeptidase activity"/>
    <property type="evidence" value="ECO:0007669"/>
    <property type="project" value="InterPro"/>
</dbReference>
<dbReference type="OrthoDB" id="4822at2157"/>
<dbReference type="PANTHER" id="PTHR10806">
    <property type="entry name" value="SIGNAL PEPTIDASE COMPLEX CATALYTIC SUBUNIT SEC11"/>
    <property type="match status" value="1"/>
</dbReference>
<feature type="domain" description="Peptidase S26" evidence="5">
    <location>
        <begin position="14"/>
        <end position="98"/>
    </location>
</feature>
<dbReference type="Gene3D" id="2.10.109.10">
    <property type="entry name" value="Umud Fragment, subunit A"/>
    <property type="match status" value="1"/>
</dbReference>